<protein>
    <submittedName>
        <fullName evidence="2">P-loop containing nucleoside triphosphate hydrolase protein</fullName>
    </submittedName>
</protein>
<dbReference type="GO" id="GO:0043531">
    <property type="term" value="F:ADP binding"/>
    <property type="evidence" value="ECO:0007669"/>
    <property type="project" value="InterPro"/>
</dbReference>
<accession>A0AAN6PP00</accession>
<dbReference type="SMART" id="SM00028">
    <property type="entry name" value="TPR"/>
    <property type="match status" value="3"/>
</dbReference>
<feature type="domain" description="NB-ARC" evidence="1">
    <location>
        <begin position="26"/>
        <end position="131"/>
    </location>
</feature>
<dbReference type="Gene3D" id="1.25.40.10">
    <property type="entry name" value="Tetratricopeptide repeat domain"/>
    <property type="match status" value="1"/>
</dbReference>
<sequence>MDQRCYLIPHGLNLRFFGRPKELRILKQALYPKPGTRLRAIGIHGLGGVGKTQLALQHANTSLHVYHVIAWIPADTQANLVHALSSLARKLGLVVDDGAGSDDFQTVSRVRDWLNTTSKPFLLVQIWPASDQGSIIITTRSPSSFPAGTQREALRFLSGLDASDSKETAAAPMMQIANFIRERRSSYGEVEEILRESAQKLYTRVGPPAEYQHTRLSPEATALLNLLEVITNKEAGIHDTRLGFALDKFSFGEAVAELAQNSLIKRQTASKTLSTHFQILSSNFPSTWKEGGAHQGHGWASWAACGKVIPHVARLMDLFAEHEISLATTVAWAELLFRAGAYLWEKEQPSQAKSFVESGLGVGENLAAAVRAQARRLLGNIFMDLARPRAALAEYERALALREALDGPDSPAVANVCDSIACAYTELDDVDQAFEYLKRATRIHNALDRSNMSRTLAIRAMTCLRAGVPDDALAALRECWRLQGMTQEQIEASECPKHSGDILLLVRILLSQGKRDDAFALVERVPPMRAAAYGEDPGGPRLWDTFFFVARIHDENGEAERAVRTWKDLVDACDKTPELKPHLARALWFYANAAAKTGADRVAVEARKKGWGVRSAIEEREWPDEETDESYMRLVPWMLW</sequence>
<dbReference type="InterPro" id="IPR002182">
    <property type="entry name" value="NB-ARC"/>
</dbReference>
<dbReference type="GO" id="GO:0016787">
    <property type="term" value="F:hydrolase activity"/>
    <property type="evidence" value="ECO:0007669"/>
    <property type="project" value="UniProtKB-KW"/>
</dbReference>
<dbReference type="Pfam" id="PF00931">
    <property type="entry name" value="NB-ARC"/>
    <property type="match status" value="1"/>
</dbReference>
<dbReference type="InterPro" id="IPR011990">
    <property type="entry name" value="TPR-like_helical_dom_sf"/>
</dbReference>
<evidence type="ECO:0000259" key="1">
    <source>
        <dbReference type="Pfam" id="PF00931"/>
    </source>
</evidence>
<keyword evidence="3" id="KW-1185">Reference proteome</keyword>
<organism evidence="2 3">
    <name type="scientific">Parachaetomium inaequale</name>
    <dbReference type="NCBI Taxonomy" id="2588326"/>
    <lineage>
        <taxon>Eukaryota</taxon>
        <taxon>Fungi</taxon>
        <taxon>Dikarya</taxon>
        <taxon>Ascomycota</taxon>
        <taxon>Pezizomycotina</taxon>
        <taxon>Sordariomycetes</taxon>
        <taxon>Sordariomycetidae</taxon>
        <taxon>Sordariales</taxon>
        <taxon>Chaetomiaceae</taxon>
        <taxon>Parachaetomium</taxon>
    </lineage>
</organism>
<evidence type="ECO:0000313" key="2">
    <source>
        <dbReference type="EMBL" id="KAK4043575.1"/>
    </source>
</evidence>
<comment type="caution">
    <text evidence="2">The sequence shown here is derived from an EMBL/GenBank/DDBJ whole genome shotgun (WGS) entry which is preliminary data.</text>
</comment>
<keyword evidence="2" id="KW-0378">Hydrolase</keyword>
<dbReference type="SUPFAM" id="SSF52540">
    <property type="entry name" value="P-loop containing nucleoside triphosphate hydrolases"/>
    <property type="match status" value="1"/>
</dbReference>
<dbReference type="AlphaFoldDB" id="A0AAN6PP00"/>
<dbReference type="SUPFAM" id="SSF48452">
    <property type="entry name" value="TPR-like"/>
    <property type="match status" value="1"/>
</dbReference>
<gene>
    <name evidence="2" type="ORF">C8A01DRAFT_43520</name>
</gene>
<dbReference type="Gene3D" id="3.40.50.300">
    <property type="entry name" value="P-loop containing nucleotide triphosphate hydrolases"/>
    <property type="match status" value="1"/>
</dbReference>
<proteinExistence type="predicted"/>
<dbReference type="Proteomes" id="UP001303115">
    <property type="component" value="Unassembled WGS sequence"/>
</dbReference>
<dbReference type="EMBL" id="MU854326">
    <property type="protein sequence ID" value="KAK4043575.1"/>
    <property type="molecule type" value="Genomic_DNA"/>
</dbReference>
<evidence type="ECO:0000313" key="3">
    <source>
        <dbReference type="Proteomes" id="UP001303115"/>
    </source>
</evidence>
<reference evidence="3" key="1">
    <citation type="journal article" date="2023" name="Mol. Phylogenet. Evol.">
        <title>Genome-scale phylogeny and comparative genomics of the fungal order Sordariales.</title>
        <authorList>
            <person name="Hensen N."/>
            <person name="Bonometti L."/>
            <person name="Westerberg I."/>
            <person name="Brannstrom I.O."/>
            <person name="Guillou S."/>
            <person name="Cros-Aarteil S."/>
            <person name="Calhoun S."/>
            <person name="Haridas S."/>
            <person name="Kuo A."/>
            <person name="Mondo S."/>
            <person name="Pangilinan J."/>
            <person name="Riley R."/>
            <person name="LaButti K."/>
            <person name="Andreopoulos B."/>
            <person name="Lipzen A."/>
            <person name="Chen C."/>
            <person name="Yan M."/>
            <person name="Daum C."/>
            <person name="Ng V."/>
            <person name="Clum A."/>
            <person name="Steindorff A."/>
            <person name="Ohm R.A."/>
            <person name="Martin F."/>
            <person name="Silar P."/>
            <person name="Natvig D.O."/>
            <person name="Lalanne C."/>
            <person name="Gautier V."/>
            <person name="Ament-Velasquez S.L."/>
            <person name="Kruys A."/>
            <person name="Hutchinson M.I."/>
            <person name="Powell A.J."/>
            <person name="Barry K."/>
            <person name="Miller A.N."/>
            <person name="Grigoriev I.V."/>
            <person name="Debuchy R."/>
            <person name="Gladieux P."/>
            <person name="Hiltunen Thoren M."/>
            <person name="Johannesson H."/>
        </authorList>
    </citation>
    <scope>NUCLEOTIDE SEQUENCE [LARGE SCALE GENOMIC DNA]</scope>
    <source>
        <strain evidence="3">CBS 284.82</strain>
    </source>
</reference>
<name>A0AAN6PP00_9PEZI</name>
<dbReference type="InterPro" id="IPR019734">
    <property type="entry name" value="TPR_rpt"/>
</dbReference>
<dbReference type="Pfam" id="PF13424">
    <property type="entry name" value="TPR_12"/>
    <property type="match status" value="1"/>
</dbReference>
<dbReference type="InterPro" id="IPR027417">
    <property type="entry name" value="P-loop_NTPase"/>
</dbReference>